<reference evidence="1 2" key="1">
    <citation type="submission" date="2024-06" db="EMBL/GenBank/DDBJ databases">
        <title>The draft genome of Grus japonensis, version 3.</title>
        <authorList>
            <person name="Nabeshima K."/>
            <person name="Suzuki S."/>
            <person name="Onuma M."/>
        </authorList>
    </citation>
    <scope>NUCLEOTIDE SEQUENCE [LARGE SCALE GENOMIC DNA]</scope>
    <source>
        <strain evidence="1 2">451A</strain>
    </source>
</reference>
<sequence length="68" mass="8113">MDLLREEKKYRVGKRDPVAFHIKQSSQFQRIRQKEPDSFLQFSFHRDYFSQLSALPGLSQPALMIKQD</sequence>
<comment type="caution">
    <text evidence="1">The sequence shown here is derived from an EMBL/GenBank/DDBJ whole genome shotgun (WGS) entry which is preliminary data.</text>
</comment>
<dbReference type="AlphaFoldDB" id="A0ABC9WXY1"/>
<name>A0ABC9WXY1_GRUJA</name>
<organism evidence="1 2">
    <name type="scientific">Grus japonensis</name>
    <name type="common">Japanese crane</name>
    <name type="synonym">Red-crowned crane</name>
    <dbReference type="NCBI Taxonomy" id="30415"/>
    <lineage>
        <taxon>Eukaryota</taxon>
        <taxon>Metazoa</taxon>
        <taxon>Chordata</taxon>
        <taxon>Craniata</taxon>
        <taxon>Vertebrata</taxon>
        <taxon>Euteleostomi</taxon>
        <taxon>Archelosauria</taxon>
        <taxon>Archosauria</taxon>
        <taxon>Dinosauria</taxon>
        <taxon>Saurischia</taxon>
        <taxon>Theropoda</taxon>
        <taxon>Coelurosauria</taxon>
        <taxon>Aves</taxon>
        <taxon>Neognathae</taxon>
        <taxon>Neoaves</taxon>
        <taxon>Gruiformes</taxon>
        <taxon>Gruidae</taxon>
        <taxon>Grus</taxon>
    </lineage>
</organism>
<proteinExistence type="predicted"/>
<accession>A0ABC9WXY1</accession>
<protein>
    <submittedName>
        <fullName evidence="1">Uncharacterized protein</fullName>
    </submittedName>
</protein>
<gene>
    <name evidence="1" type="ORF">GRJ2_001456800</name>
</gene>
<evidence type="ECO:0000313" key="2">
    <source>
        <dbReference type="Proteomes" id="UP001623348"/>
    </source>
</evidence>
<evidence type="ECO:0000313" key="1">
    <source>
        <dbReference type="EMBL" id="GAB0189915.1"/>
    </source>
</evidence>
<dbReference type="Proteomes" id="UP001623348">
    <property type="component" value="Unassembled WGS sequence"/>
</dbReference>
<keyword evidence="2" id="KW-1185">Reference proteome</keyword>
<dbReference type="EMBL" id="BAAFJT010000005">
    <property type="protein sequence ID" value="GAB0189915.1"/>
    <property type="molecule type" value="Genomic_DNA"/>
</dbReference>